<dbReference type="EMBL" id="BAAAZI010000011">
    <property type="protein sequence ID" value="GAA4144934.1"/>
    <property type="molecule type" value="Genomic_DNA"/>
</dbReference>
<accession>A0ABP7Z0N2</accession>
<evidence type="ECO:0000313" key="2">
    <source>
        <dbReference type="Proteomes" id="UP001500101"/>
    </source>
</evidence>
<sequence length="353" mass="40937">MLGYAQKSKPVYFEKAGDDRVRFYYDAGYYLVDKNCEFKQIERVASFDPKTSLFTGPFTDFNQQGKVILEGEYKQGIKHGVFKAYHANMQLKWQVRYEQGVAVGDWTFYYPDGKPMMVISYDSEFPKISSFWNTTGSQMIQEGNGKYDFKIPHIGFNPYGFPFVRLRGSITNGYPVGNWRIYFEDDKKRVLVGEEYYEKTGVFAEGYDLYTESVYTNAKYPIGPIEEFFRAEALVSKNCNYDEHIDFTSYLAKSISDIFKGTEVPSFSYFDLKYKVRVQKDGRVSNFDLLSKTDPHFDKLFFDAIKSLQTYPPSFKNGEYIDDELTVEVRAQHAGDGSVVFHSLSIHRKEENS</sequence>
<evidence type="ECO:0000313" key="1">
    <source>
        <dbReference type="EMBL" id="GAA4144934.1"/>
    </source>
</evidence>
<dbReference type="Proteomes" id="UP001500101">
    <property type="component" value="Unassembled WGS sequence"/>
</dbReference>
<name>A0ABP7Z0N2_9SPHI</name>
<protein>
    <recommendedName>
        <fullName evidence="3">MORN repeat protein</fullName>
    </recommendedName>
</protein>
<gene>
    <name evidence="1" type="ORF">GCM10022216_28450</name>
</gene>
<dbReference type="Gene3D" id="2.20.110.10">
    <property type="entry name" value="Histone H3 K4-specific methyltransferase SET7/9 N-terminal domain"/>
    <property type="match status" value="1"/>
</dbReference>
<proteinExistence type="predicted"/>
<dbReference type="SUPFAM" id="SSF82185">
    <property type="entry name" value="Histone H3 K4-specific methyltransferase SET7/9 N-terminal domain"/>
    <property type="match status" value="1"/>
</dbReference>
<organism evidence="1 2">
    <name type="scientific">Sphingobacterium kyonggiense</name>
    <dbReference type="NCBI Taxonomy" id="714075"/>
    <lineage>
        <taxon>Bacteria</taxon>
        <taxon>Pseudomonadati</taxon>
        <taxon>Bacteroidota</taxon>
        <taxon>Sphingobacteriia</taxon>
        <taxon>Sphingobacteriales</taxon>
        <taxon>Sphingobacteriaceae</taxon>
        <taxon>Sphingobacterium</taxon>
    </lineage>
</organism>
<keyword evidence="2" id="KW-1185">Reference proteome</keyword>
<comment type="caution">
    <text evidence="1">The sequence shown here is derived from an EMBL/GenBank/DDBJ whole genome shotgun (WGS) entry which is preliminary data.</text>
</comment>
<reference evidence="2" key="1">
    <citation type="journal article" date="2019" name="Int. J. Syst. Evol. Microbiol.">
        <title>The Global Catalogue of Microorganisms (GCM) 10K type strain sequencing project: providing services to taxonomists for standard genome sequencing and annotation.</title>
        <authorList>
            <consortium name="The Broad Institute Genomics Platform"/>
            <consortium name="The Broad Institute Genome Sequencing Center for Infectious Disease"/>
            <person name="Wu L."/>
            <person name="Ma J."/>
        </authorList>
    </citation>
    <scope>NUCLEOTIDE SEQUENCE [LARGE SCALE GENOMIC DNA]</scope>
    <source>
        <strain evidence="2">JCM 16704</strain>
    </source>
</reference>
<evidence type="ECO:0008006" key="3">
    <source>
        <dbReference type="Google" id="ProtNLM"/>
    </source>
</evidence>